<feature type="compositionally biased region" description="Polar residues" evidence="1">
    <location>
        <begin position="631"/>
        <end position="641"/>
    </location>
</feature>
<feature type="compositionally biased region" description="Polar residues" evidence="1">
    <location>
        <begin position="651"/>
        <end position="669"/>
    </location>
</feature>
<keyword evidence="2" id="KW-1133">Transmembrane helix</keyword>
<name>A0A146LU89_LYGHE</name>
<feature type="compositionally biased region" description="Low complexity" evidence="1">
    <location>
        <begin position="570"/>
        <end position="582"/>
    </location>
</feature>
<dbReference type="EMBL" id="GDHC01007820">
    <property type="protein sequence ID" value="JAQ10809.1"/>
    <property type="molecule type" value="Transcribed_RNA"/>
</dbReference>
<evidence type="ECO:0000313" key="3">
    <source>
        <dbReference type="EMBL" id="JAQ10809.1"/>
    </source>
</evidence>
<keyword evidence="2" id="KW-0472">Membrane</keyword>
<accession>A0A146LU89</accession>
<feature type="transmembrane region" description="Helical" evidence="2">
    <location>
        <begin position="20"/>
        <end position="41"/>
    </location>
</feature>
<evidence type="ECO:0000256" key="1">
    <source>
        <dbReference type="SAM" id="MobiDB-lite"/>
    </source>
</evidence>
<proteinExistence type="predicted"/>
<evidence type="ECO:0008006" key="4">
    <source>
        <dbReference type="Google" id="ProtNLM"/>
    </source>
</evidence>
<feature type="region of interest" description="Disordered" evidence="1">
    <location>
        <begin position="683"/>
        <end position="718"/>
    </location>
</feature>
<sequence>MAYGLALPPKRKRSLGDSDLHLFSLVVSVRFLQLFCVLYLGTFISIRGTILKEYLTMEELLKKTECHFNWNISTIDVTDLSWAEKFRDKIEENQSLDDTSELIWPLKLTYAFELLPRDKDESAKVVEEVIKEIEEAKGGLTSKYRISYVHIAYSFKAFTLVKSQGYSAKVGNLLKHIKPVAEMTQVEKSAVLAMQAQVLRYYGPNGTYKCVPLQREAIRLNKEEIEFKLSLVVSMNRKRHYDISSLSKMTWSDIEEPVSILEELLNHPKLTSNQKVSCEYFLASAYADFLKTLKQFSPEYKECKLQILKSCDWIHDKSDHPQIMSFCADNFFYLEKNMPKGLRVIERALKKYPLHVGVNTKASKLYKATNNLKSAAKHAQVALDNGGFGAAWILLELKSKLREEFDDDEYFNKLLQVFPQRYEKQIHLFACLYYMQSKYDVVKGARHMEMALAQDPSYDSLKSCYSVWVARVINPLEMAYGKIVGALETTGHCREDLSTLRRVQDKIKEFADVDSFDLTSQTDPPGIKRGERTVAARTAAPNTIGADHRAPTAGFGHNRRDPVERPSVFNSRSATTSASNARDVSKLKKGSFFQWMSEDNQGASTNSRSTLNNREAASNCFSDFRTKGDWNRSSGSNSKLSCSRAPIVRGSASSLSISSPTGTNPNEDASNLKKANFLKRTNRAITGASTSTFNTRGTTSSNHSPNSFQTERQSARNM</sequence>
<reference evidence="3" key="1">
    <citation type="journal article" date="2016" name="Gigascience">
        <title>De novo construction of an expanded transcriptome assembly for the western tarnished plant bug, Lygus hesperus.</title>
        <authorList>
            <person name="Tassone E.E."/>
            <person name="Geib S.M."/>
            <person name="Hall B."/>
            <person name="Fabrick J.A."/>
            <person name="Brent C.S."/>
            <person name="Hull J.J."/>
        </authorList>
    </citation>
    <scope>NUCLEOTIDE SEQUENCE</scope>
</reference>
<evidence type="ECO:0000256" key="2">
    <source>
        <dbReference type="SAM" id="Phobius"/>
    </source>
</evidence>
<keyword evidence="2" id="KW-0812">Transmembrane</keyword>
<dbReference type="AlphaFoldDB" id="A0A146LU89"/>
<gene>
    <name evidence="3" type="ORF">g.65187</name>
</gene>
<dbReference type="Gene3D" id="1.25.40.10">
    <property type="entry name" value="Tetratricopeptide repeat domain"/>
    <property type="match status" value="1"/>
</dbReference>
<organism evidence="3">
    <name type="scientific">Lygus hesperus</name>
    <name type="common">Western plant bug</name>
    <dbReference type="NCBI Taxonomy" id="30085"/>
    <lineage>
        <taxon>Eukaryota</taxon>
        <taxon>Metazoa</taxon>
        <taxon>Ecdysozoa</taxon>
        <taxon>Arthropoda</taxon>
        <taxon>Hexapoda</taxon>
        <taxon>Insecta</taxon>
        <taxon>Pterygota</taxon>
        <taxon>Neoptera</taxon>
        <taxon>Paraneoptera</taxon>
        <taxon>Hemiptera</taxon>
        <taxon>Heteroptera</taxon>
        <taxon>Panheteroptera</taxon>
        <taxon>Cimicomorpha</taxon>
        <taxon>Miridae</taxon>
        <taxon>Mirini</taxon>
        <taxon>Lygus</taxon>
    </lineage>
</organism>
<feature type="region of interest" description="Disordered" evidence="1">
    <location>
        <begin position="623"/>
        <end position="671"/>
    </location>
</feature>
<dbReference type="InterPro" id="IPR011990">
    <property type="entry name" value="TPR-like_helical_dom_sf"/>
</dbReference>
<protein>
    <recommendedName>
        <fullName evidence="4">Interferon-induced protein with tetratricopeptide repeats 5</fullName>
    </recommendedName>
</protein>
<feature type="region of interest" description="Disordered" evidence="1">
    <location>
        <begin position="543"/>
        <end position="583"/>
    </location>
</feature>